<dbReference type="Ensembl" id="ENSPTXT00000005546.1">
    <property type="protein sequence ID" value="ENSPTXP00000005377.1"/>
    <property type="gene ID" value="ENSPTXG00000003926.1"/>
</dbReference>
<dbReference type="Pfam" id="PF01044">
    <property type="entry name" value="Vinculin"/>
    <property type="match status" value="1"/>
</dbReference>
<protein>
    <recommendedName>
        <fullName evidence="6">Catenin alpha like 1</fullName>
    </recommendedName>
</protein>
<dbReference type="InterPro" id="IPR036723">
    <property type="entry name" value="Alpha-catenin/vinculin-like_sf"/>
</dbReference>
<dbReference type="GO" id="GO:0016342">
    <property type="term" value="C:catenin complex"/>
    <property type="evidence" value="ECO:0007669"/>
    <property type="project" value="TreeGrafter"/>
</dbReference>
<dbReference type="Gene3D" id="1.20.120.810">
    <property type="entry name" value="Vinculin, Vh2 four-helix bundle"/>
    <property type="match status" value="1"/>
</dbReference>
<reference evidence="4" key="2">
    <citation type="submission" date="2025-09" db="UniProtKB">
        <authorList>
            <consortium name="Ensembl"/>
        </authorList>
    </citation>
    <scope>IDENTIFICATION</scope>
</reference>
<evidence type="ECO:0000256" key="1">
    <source>
        <dbReference type="ARBA" id="ARBA00004496"/>
    </source>
</evidence>
<name>A0A670Y7N2_PSETE</name>
<dbReference type="GO" id="GO:0016477">
    <property type="term" value="P:cell migration"/>
    <property type="evidence" value="ECO:0007669"/>
    <property type="project" value="TreeGrafter"/>
</dbReference>
<evidence type="ECO:0008006" key="6">
    <source>
        <dbReference type="Google" id="ProtNLM"/>
    </source>
</evidence>
<dbReference type="OMA" id="HEVCQKW"/>
<evidence type="ECO:0000256" key="3">
    <source>
        <dbReference type="ARBA" id="ARBA00022490"/>
    </source>
</evidence>
<dbReference type="GO" id="GO:0005912">
    <property type="term" value="C:adherens junction"/>
    <property type="evidence" value="ECO:0007669"/>
    <property type="project" value="TreeGrafter"/>
</dbReference>
<reference evidence="4" key="1">
    <citation type="submission" date="2025-08" db="UniProtKB">
        <authorList>
            <consortium name="Ensembl"/>
        </authorList>
    </citation>
    <scope>IDENTIFICATION</scope>
</reference>
<dbReference type="PANTHER" id="PTHR18914:SF30">
    <property type="entry name" value="VINCULIN_ALPHA-CATENIN FAMILY MEMBER 1"/>
    <property type="match status" value="1"/>
</dbReference>
<comment type="similarity">
    <text evidence="2">Belongs to the vinculin/alpha-catenin family.</text>
</comment>
<dbReference type="GeneTree" id="ENSGT01030000234543"/>
<sequence>MTYGENMAKTEAVECFSLYDISAIVYTKSTHRIILPMIAELYNLIIAIEQREITHEAFANLETTAEELAKATEEFSCIARRLAEESGDEVLEKEMVPATQTLLVSGKNILLAVQKLLIQPDACNSVEELAVSAKRILVGTIKVFWAQEDSTIRQIIQAARWLFGCLLMLDSAEDVSAMLSAFRPFSEALLLLTNLTERLLWDLKESLQRKHLAENLQILKNSIPMLFTAKVSHLQHPHEQQMNLSKNYIFDLVKSSIKKLISLLRSNIGRTKQLHERYGLFPQYLHQFLGLMFSPQPIHLHEDKLNLPVEVLIFYCMLFADSSRATLKQKLIQLCHHLLKFRKVIVMDVSTFNGFPKENIKDECLAMKTELEHLNQVIRSAVIYHVLDNLVDIKGPMRRLIEAATEPCSHVGKEGLLRKLKPLVTTFFSHSTQMLKAANLILVTCTERETAEDIEQCIEQFHRLLATVPGLLSELSLFPGNDDVSKKLNFLSQIWSSTTESLMMCLDKILDLHEFLDASVQEMMRHKEASEKALDMQHFEHFGGHTSRLCRQATQIVEFVNRFVAKARDPIFRNGLLVLIKQLKNAITQTEISINWCTARMTSLQAKEEYSKRTKELIEFACNVRKGLDECNQPDILSPLRDGVHDFNIPMDFLDALASQDPMEFSTQSFIKENSSNNAELLVESLDKFKPAYCPSPEFPRINIIYQKDAVRRANLHPLISELTTATRIHDAIHLNSICADLLELANCCIDAAKEALRIVESPMSDKLLHYKEIVVLIPHFIGLAGEVEANPVLNSEQLLQTAMLLSKKIDETKHSLTFVVSFWYRLAKQLVGFMPPCSSHDEIQSLDEIMKILETLVQLISKVVHSDERKLLPECSSLQEIFLRVQIQFTCVQTRTKYLLEKAQDISKPHPDFAKQDSFDASCILWSVTIQALLNIVDQFIGRDVLALKELQTKMKHRLCLQSTLTTVSENSVRIQEAAKLSILLCTRQGIENEIPSQTEQIKILTESLLQVANALAVSPIAAPSLLVQFEVLQRKLAITVKAVLLQLNGLNGEYLSSIQSVVKLSQFISHGTGSDSDLIQKETFGRKAAFLKANIQTVDKVIRDALEEPSKFLKPKENVLTTTGNLLLLTDEIMGLAGQFQLDQHHHLVDSLLYEWSAKAGYLVRQLQSMKGMSETVLQVVRRCLQNDEEHIYSIQPSSLKKEDCTQHQNTPSQGHKAIKAGEGFFPACNKITMVILTSF</sequence>
<dbReference type="GO" id="GO:0098609">
    <property type="term" value="P:cell-cell adhesion"/>
    <property type="evidence" value="ECO:0007669"/>
    <property type="project" value="TreeGrafter"/>
</dbReference>
<evidence type="ECO:0000256" key="2">
    <source>
        <dbReference type="ARBA" id="ARBA00008376"/>
    </source>
</evidence>
<organism evidence="4 5">
    <name type="scientific">Pseudonaja textilis</name>
    <name type="common">Eastern brown snake</name>
    <dbReference type="NCBI Taxonomy" id="8673"/>
    <lineage>
        <taxon>Eukaryota</taxon>
        <taxon>Metazoa</taxon>
        <taxon>Chordata</taxon>
        <taxon>Craniata</taxon>
        <taxon>Vertebrata</taxon>
        <taxon>Euteleostomi</taxon>
        <taxon>Lepidosauria</taxon>
        <taxon>Squamata</taxon>
        <taxon>Bifurcata</taxon>
        <taxon>Unidentata</taxon>
        <taxon>Episquamata</taxon>
        <taxon>Toxicofera</taxon>
        <taxon>Serpentes</taxon>
        <taxon>Colubroidea</taxon>
        <taxon>Elapidae</taxon>
        <taxon>Hydrophiinae</taxon>
        <taxon>Pseudonaja</taxon>
    </lineage>
</organism>
<dbReference type="InterPro" id="IPR006077">
    <property type="entry name" value="Vinculin/catenin"/>
</dbReference>
<dbReference type="AlphaFoldDB" id="A0A670Y7N2"/>
<accession>A0A670Y7N2</accession>
<dbReference type="Gene3D" id="1.20.120.230">
    <property type="entry name" value="Alpha-catenin/vinculin-like"/>
    <property type="match status" value="3"/>
</dbReference>
<comment type="subcellular location">
    <subcellularLocation>
        <location evidence="1">Cytoplasm</location>
    </subcellularLocation>
</comment>
<evidence type="ECO:0000313" key="4">
    <source>
        <dbReference type="Ensembl" id="ENSPTXP00000005377.1"/>
    </source>
</evidence>
<evidence type="ECO:0000313" key="5">
    <source>
        <dbReference type="Proteomes" id="UP000472273"/>
    </source>
</evidence>
<dbReference type="Proteomes" id="UP000472273">
    <property type="component" value="Unplaced"/>
</dbReference>
<dbReference type="PANTHER" id="PTHR18914">
    <property type="entry name" value="ALPHA CATENIN"/>
    <property type="match status" value="1"/>
</dbReference>
<dbReference type="GO" id="GO:0005737">
    <property type="term" value="C:cytoplasm"/>
    <property type="evidence" value="ECO:0007669"/>
    <property type="project" value="UniProtKB-SubCell"/>
</dbReference>
<dbReference type="GO" id="GO:0008013">
    <property type="term" value="F:beta-catenin binding"/>
    <property type="evidence" value="ECO:0007669"/>
    <property type="project" value="TreeGrafter"/>
</dbReference>
<keyword evidence="3" id="KW-0963">Cytoplasm</keyword>
<dbReference type="SUPFAM" id="SSF47220">
    <property type="entry name" value="alpha-catenin/vinculin-like"/>
    <property type="match status" value="1"/>
</dbReference>
<proteinExistence type="inferred from homology"/>
<dbReference type="GO" id="GO:0051015">
    <property type="term" value="F:actin filament binding"/>
    <property type="evidence" value="ECO:0007669"/>
    <property type="project" value="InterPro"/>
</dbReference>
<keyword evidence="5" id="KW-1185">Reference proteome</keyword>